<sequence>MLPFLRAPDRKKMAHLPAVVVRERVPVSAIRQVAGAAIPKRVSTRQSPHGPTAGTWRSAPLLTSGLQPSGGFLGSDRRSEFRFDCRGMRNFGGCASTGTEEQIYALCFRHNVLNDAFHGERQEPSLQRKNCPRGLPVEGVGLQGEEGQSRFCVRKLMSLPRERARLFGRGREISEMLTTRDQECELSDGCIVDHDTKTLEQSDTEATVTGSAPAFFHFSSFHDSDPRLAQLLLRYPSGLTEPPAGAGISACRNRVMRPYVSAVPTTSDAAAQVPERMVSPSVTSDTLVEERLERRCNPQQTRRKQQYASIIGKQGLSKKQCGIFWDYYKRKCKKRRSTRKFI</sequence>
<dbReference type="EMBL" id="LN714482">
    <property type="protein sequence ID" value="CEL66956.1"/>
    <property type="molecule type" value="Genomic_DNA"/>
</dbReference>
<evidence type="ECO:0000256" key="1">
    <source>
        <dbReference type="SAM" id="MobiDB-lite"/>
    </source>
</evidence>
<accession>A0A0F7UD43</accession>
<gene>
    <name evidence="2" type="ORF">BN1204_027595</name>
</gene>
<dbReference type="AlphaFoldDB" id="A0A0F7UD43"/>
<evidence type="ECO:0000313" key="2">
    <source>
        <dbReference type="EMBL" id="CEL66956.1"/>
    </source>
</evidence>
<protein>
    <submittedName>
        <fullName evidence="2">Uncharacterized protein</fullName>
    </submittedName>
</protein>
<name>A0A0F7UD43_NEOCL</name>
<reference evidence="2" key="1">
    <citation type="journal article" date="2015" name="PLoS ONE">
        <title>Comprehensive Evaluation of Toxoplasma gondii VEG and Neospora caninum LIV Genomes with Tachyzoite Stage Transcriptome and Proteome Defines Novel Transcript Features.</title>
        <authorList>
            <person name="Ramaprasad A."/>
            <person name="Mourier T."/>
            <person name="Naeem R."/>
            <person name="Malas T.B."/>
            <person name="Moussa E."/>
            <person name="Panigrahi A."/>
            <person name="Vermont S.J."/>
            <person name="Otto T.D."/>
            <person name="Wastling J."/>
            <person name="Pain A."/>
        </authorList>
    </citation>
    <scope>NUCLEOTIDE SEQUENCE</scope>
    <source>
        <strain evidence="2">Liverpool</strain>
    </source>
</reference>
<organism evidence="2">
    <name type="scientific">Neospora caninum (strain Liverpool)</name>
    <dbReference type="NCBI Taxonomy" id="572307"/>
    <lineage>
        <taxon>Eukaryota</taxon>
        <taxon>Sar</taxon>
        <taxon>Alveolata</taxon>
        <taxon>Apicomplexa</taxon>
        <taxon>Conoidasida</taxon>
        <taxon>Coccidia</taxon>
        <taxon>Eucoccidiorida</taxon>
        <taxon>Eimeriorina</taxon>
        <taxon>Sarcocystidae</taxon>
        <taxon>Neospora</taxon>
    </lineage>
</organism>
<proteinExistence type="predicted"/>
<feature type="region of interest" description="Disordered" evidence="1">
    <location>
        <begin position="41"/>
        <end position="61"/>
    </location>
</feature>